<proteinExistence type="predicted"/>
<evidence type="ECO:0000313" key="1">
    <source>
        <dbReference type="EMBL" id="GAG64337.1"/>
    </source>
</evidence>
<protein>
    <submittedName>
        <fullName evidence="1">Uncharacterized protein</fullName>
    </submittedName>
</protein>
<gene>
    <name evidence="1" type="ORF">S01H4_14786</name>
</gene>
<comment type="caution">
    <text evidence="1">The sequence shown here is derived from an EMBL/GenBank/DDBJ whole genome shotgun (WGS) entry which is preliminary data.</text>
</comment>
<accession>X1A2C3</accession>
<reference evidence="1" key="1">
    <citation type="journal article" date="2014" name="Front. Microbiol.">
        <title>High frequency of phylogenetically diverse reductive dehalogenase-homologous genes in deep subseafloor sedimentary metagenomes.</title>
        <authorList>
            <person name="Kawai M."/>
            <person name="Futagami T."/>
            <person name="Toyoda A."/>
            <person name="Takaki Y."/>
            <person name="Nishi S."/>
            <person name="Hori S."/>
            <person name="Arai W."/>
            <person name="Tsubouchi T."/>
            <person name="Morono Y."/>
            <person name="Uchiyama I."/>
            <person name="Ito T."/>
            <person name="Fujiyama A."/>
            <person name="Inagaki F."/>
            <person name="Takami H."/>
        </authorList>
    </citation>
    <scope>NUCLEOTIDE SEQUENCE</scope>
    <source>
        <strain evidence="1">Expedition CK06-06</strain>
    </source>
</reference>
<sequence length="71" mass="7966">MNESGKKVKARVSVSSKLWKTIKKVANILDKSSSEIVENALSEWLRKHKVSVSMRNGELEIKSIGSRGEPR</sequence>
<dbReference type="EMBL" id="BART01006479">
    <property type="protein sequence ID" value="GAG64337.1"/>
    <property type="molecule type" value="Genomic_DNA"/>
</dbReference>
<organism evidence="1">
    <name type="scientific">marine sediment metagenome</name>
    <dbReference type="NCBI Taxonomy" id="412755"/>
    <lineage>
        <taxon>unclassified sequences</taxon>
        <taxon>metagenomes</taxon>
        <taxon>ecological metagenomes</taxon>
    </lineage>
</organism>
<dbReference type="AlphaFoldDB" id="X1A2C3"/>
<name>X1A2C3_9ZZZZ</name>